<dbReference type="InterPro" id="IPR025405">
    <property type="entry name" value="DUF4131"/>
</dbReference>
<feature type="transmembrane region" description="Helical" evidence="6">
    <location>
        <begin position="292"/>
        <end position="315"/>
    </location>
</feature>
<keyword evidence="3 6" id="KW-0812">Transmembrane</keyword>
<feature type="transmembrane region" description="Helical" evidence="6">
    <location>
        <begin position="259"/>
        <end position="280"/>
    </location>
</feature>
<dbReference type="EMBL" id="FPAS01000002">
    <property type="protein sequence ID" value="SFT69718.1"/>
    <property type="molecule type" value="Genomic_DNA"/>
</dbReference>
<reference evidence="9 10" key="1">
    <citation type="submission" date="2016-10" db="EMBL/GenBank/DDBJ databases">
        <authorList>
            <person name="de Groot N.N."/>
        </authorList>
    </citation>
    <scope>NUCLEOTIDE SEQUENCE [LARGE SCALE GENOMIC DNA]</scope>
    <source>
        <strain evidence="9 10">CGMCC 1.7005</strain>
    </source>
</reference>
<gene>
    <name evidence="9" type="ORF">SAMN05216474_1880</name>
</gene>
<evidence type="ECO:0000256" key="3">
    <source>
        <dbReference type="ARBA" id="ARBA00022692"/>
    </source>
</evidence>
<feature type="domain" description="DUF4131" evidence="8">
    <location>
        <begin position="35"/>
        <end position="198"/>
    </location>
</feature>
<keyword evidence="5 6" id="KW-0472">Membrane</keyword>
<evidence type="ECO:0000313" key="10">
    <source>
        <dbReference type="Proteomes" id="UP000236454"/>
    </source>
</evidence>
<sequence>MSPKLKVPSLAFHLLLCLVLSYVLAAGISFEVDTYFCLLSCFSVLLMVLNFILKRRAFLKVKLKSVVLYFLFLTFCMLRYEVYVEGQNYLLLSLQNTDEAVVVEAEFIQGKVSEGNYSPLLFEVNTVFLAESKFQTKEKLLVVYFQDSTQPLLQIGEVLCFRANLSPISNSTNPGAFDALSFWENKGVRTRVFLRSDQSLKVGKNHRWQQVFSTWREKLAVKFEGVLASKEAGIAKALVLGDKSDLNTDVKDDFTAAGAMHVLAVSGLHVGILLFCLQFFFQKIPFLRKKNLYFIVALVVLWGYAFLTGASPSVIRATTMFTFLVLGKLRGKGMFSMEVLISTAFLMLLLSPAYLKDIGFQLSFSAMFSIALFFEGIKNLLHFKQGWLHKIWEGTALCFAAQLGTLPLSLYYFHQLPNYFLITNLVLLLMAFAAMFSGLLFLVTSVLPFVSDLTAFLLKISFNSLSSAMEEIASWPYALTQGIQIGLGSMFVLYALLLFIQFQVQLRRLKLILIAGVVFFLTAGWIVKEREASLREVHLFVLEAKGPALLFSLQGNHHVVYESSNPSLRKELAFVLKNYQQKNGGEISFHPLEDERISIGELQVEVRQDSLYLNYHSLEHHLALKDKQDSCLEIRLP</sequence>
<feature type="transmembrane region" description="Helical" evidence="6">
    <location>
        <begin position="35"/>
        <end position="53"/>
    </location>
</feature>
<feature type="transmembrane region" description="Helical" evidence="6">
    <location>
        <begin position="425"/>
        <end position="458"/>
    </location>
</feature>
<dbReference type="Pfam" id="PF03772">
    <property type="entry name" value="Competence"/>
    <property type="match status" value="1"/>
</dbReference>
<evidence type="ECO:0000256" key="6">
    <source>
        <dbReference type="SAM" id="Phobius"/>
    </source>
</evidence>
<feature type="transmembrane region" description="Helical" evidence="6">
    <location>
        <begin position="65"/>
        <end position="83"/>
    </location>
</feature>
<dbReference type="Pfam" id="PF13567">
    <property type="entry name" value="DUF4131"/>
    <property type="match status" value="1"/>
</dbReference>
<dbReference type="NCBIfam" id="TIGR00360">
    <property type="entry name" value="ComEC_N-term"/>
    <property type="match status" value="1"/>
</dbReference>
<name>A0A1I7A448_9FLAO</name>
<feature type="transmembrane region" description="Helical" evidence="6">
    <location>
        <begin position="394"/>
        <end position="413"/>
    </location>
</feature>
<keyword evidence="4 6" id="KW-1133">Transmembrane helix</keyword>
<dbReference type="STRING" id="477690.SAMN05216474_1880"/>
<dbReference type="GO" id="GO:0005886">
    <property type="term" value="C:plasma membrane"/>
    <property type="evidence" value="ECO:0007669"/>
    <property type="project" value="UniProtKB-SubCell"/>
</dbReference>
<keyword evidence="2" id="KW-1003">Cell membrane</keyword>
<dbReference type="PANTHER" id="PTHR30619">
    <property type="entry name" value="DNA INTERNALIZATION/COMPETENCE PROTEIN COMEC/REC2"/>
    <property type="match status" value="1"/>
</dbReference>
<dbReference type="InterPro" id="IPR052159">
    <property type="entry name" value="Competence_DNA_uptake"/>
</dbReference>
<comment type="subcellular location">
    <subcellularLocation>
        <location evidence="1">Cell membrane</location>
        <topology evidence="1">Multi-pass membrane protein</topology>
    </subcellularLocation>
</comment>
<dbReference type="PANTHER" id="PTHR30619:SF1">
    <property type="entry name" value="RECOMBINATION PROTEIN 2"/>
    <property type="match status" value="1"/>
</dbReference>
<dbReference type="InterPro" id="IPR004477">
    <property type="entry name" value="ComEC_N"/>
</dbReference>
<evidence type="ECO:0000256" key="5">
    <source>
        <dbReference type="ARBA" id="ARBA00023136"/>
    </source>
</evidence>
<feature type="domain" description="ComEC/Rec2-related protein" evidence="7">
    <location>
        <begin position="238"/>
        <end position="502"/>
    </location>
</feature>
<protein>
    <submittedName>
        <fullName evidence="9">Competence protein ComEC</fullName>
    </submittedName>
</protein>
<evidence type="ECO:0000256" key="4">
    <source>
        <dbReference type="ARBA" id="ARBA00022989"/>
    </source>
</evidence>
<evidence type="ECO:0000313" key="9">
    <source>
        <dbReference type="EMBL" id="SFT69718.1"/>
    </source>
</evidence>
<evidence type="ECO:0000259" key="7">
    <source>
        <dbReference type="Pfam" id="PF03772"/>
    </source>
</evidence>
<accession>A0A1I7A448</accession>
<evidence type="ECO:0000259" key="8">
    <source>
        <dbReference type="Pfam" id="PF13567"/>
    </source>
</evidence>
<organism evidence="9 10">
    <name type="scientific">Lishizhenia tianjinensis</name>
    <dbReference type="NCBI Taxonomy" id="477690"/>
    <lineage>
        <taxon>Bacteria</taxon>
        <taxon>Pseudomonadati</taxon>
        <taxon>Bacteroidota</taxon>
        <taxon>Flavobacteriia</taxon>
        <taxon>Flavobacteriales</taxon>
        <taxon>Crocinitomicaceae</taxon>
        <taxon>Lishizhenia</taxon>
    </lineage>
</organism>
<feature type="transmembrane region" description="Helical" evidence="6">
    <location>
        <begin position="511"/>
        <end position="527"/>
    </location>
</feature>
<evidence type="ECO:0000256" key="2">
    <source>
        <dbReference type="ARBA" id="ARBA00022475"/>
    </source>
</evidence>
<dbReference type="Proteomes" id="UP000236454">
    <property type="component" value="Unassembled WGS sequence"/>
</dbReference>
<keyword evidence="10" id="KW-1185">Reference proteome</keyword>
<feature type="transmembrane region" description="Helical" evidence="6">
    <location>
        <begin position="335"/>
        <end position="355"/>
    </location>
</feature>
<evidence type="ECO:0000256" key="1">
    <source>
        <dbReference type="ARBA" id="ARBA00004651"/>
    </source>
</evidence>
<dbReference type="AlphaFoldDB" id="A0A1I7A448"/>
<dbReference type="OrthoDB" id="9761531at2"/>
<feature type="transmembrane region" description="Helical" evidence="6">
    <location>
        <begin position="478"/>
        <end position="499"/>
    </location>
</feature>
<proteinExistence type="predicted"/>
<dbReference type="RefSeq" id="WP_090248723.1">
    <property type="nucleotide sequence ID" value="NZ_FPAS01000002.1"/>
</dbReference>
<feature type="transmembrane region" description="Helical" evidence="6">
    <location>
        <begin position="362"/>
        <end position="382"/>
    </location>
</feature>